<proteinExistence type="inferred from homology"/>
<gene>
    <name evidence="2" type="ORF">ET989_08530</name>
</gene>
<dbReference type="Gene3D" id="3.40.1740.10">
    <property type="entry name" value="VC0467-like"/>
    <property type="match status" value="1"/>
</dbReference>
<dbReference type="EMBL" id="SDMQ01000007">
    <property type="protein sequence ID" value="TBT84695.1"/>
    <property type="molecule type" value="Genomic_DNA"/>
</dbReference>
<evidence type="ECO:0000256" key="1">
    <source>
        <dbReference type="ARBA" id="ARBA00009600"/>
    </source>
</evidence>
<comment type="caution">
    <text evidence="2">The sequence shown here is derived from an EMBL/GenBank/DDBJ whole genome shotgun (WGS) entry which is preliminary data.</text>
</comment>
<dbReference type="OrthoDB" id="9807486at2"/>
<dbReference type="InterPro" id="IPR003774">
    <property type="entry name" value="AlgH-like"/>
</dbReference>
<evidence type="ECO:0000313" key="3">
    <source>
        <dbReference type="Proteomes" id="UP000292373"/>
    </source>
</evidence>
<accession>A0A4Q9KDG5</accession>
<dbReference type="PANTHER" id="PTHR30327:SF1">
    <property type="entry name" value="UPF0301 PROTEIN YQGE"/>
    <property type="match status" value="1"/>
</dbReference>
<reference evidence="2 3" key="1">
    <citation type="submission" date="2019-01" db="EMBL/GenBank/DDBJ databases">
        <title>Lactibacter flavus gen. nov., sp. nov., a novel bacterium of the family Propionibacteriaceae isolated from raw milk and dairy products.</title>
        <authorList>
            <person name="Huptas C."/>
            <person name="Wenning M."/>
            <person name="Breitenwieser F."/>
            <person name="Doll E."/>
            <person name="Von Neubeck M."/>
            <person name="Busse H.-J."/>
            <person name="Scherer S."/>
        </authorList>
    </citation>
    <scope>NUCLEOTIDE SEQUENCE [LARGE SCALE GENOMIC DNA]</scope>
    <source>
        <strain evidence="2 3">KCTC 33808</strain>
    </source>
</reference>
<evidence type="ECO:0000313" key="2">
    <source>
        <dbReference type="EMBL" id="TBT84695.1"/>
    </source>
</evidence>
<dbReference type="GO" id="GO:0005829">
    <property type="term" value="C:cytosol"/>
    <property type="evidence" value="ECO:0007669"/>
    <property type="project" value="TreeGrafter"/>
</dbReference>
<dbReference type="Pfam" id="PF02622">
    <property type="entry name" value="DUF179"/>
    <property type="match status" value="1"/>
</dbReference>
<dbReference type="NCBIfam" id="NF001270">
    <property type="entry name" value="PRK00228.2-2"/>
    <property type="match status" value="1"/>
</dbReference>
<sequence>MPRSRPHQAGAGACSCHDAGVDPDTASAPLQPGTLLVAGVELSDGVFDGAVVLLLDVDDSGALGVVLNAYTGIELSGVLPGWDALTTWPHRLFDGGPVSQEGAICLATPVHPTEEPPGWRHLFDRVGLLHLETPLELAAGAYSDLRIFAGYAGWAPGQLQGEVAQGMWHPVAARHADVFDSDPESLWRRVLARQGGELGWLATWTPTPELN</sequence>
<dbReference type="AlphaFoldDB" id="A0A4Q9KDG5"/>
<name>A0A4Q9KDG5_9ACTN</name>
<dbReference type="PROSITE" id="PS51257">
    <property type="entry name" value="PROKAR_LIPOPROTEIN"/>
    <property type="match status" value="1"/>
</dbReference>
<organism evidence="2 3">
    <name type="scientific">Propioniciclava sinopodophylli</name>
    <dbReference type="NCBI Taxonomy" id="1837344"/>
    <lineage>
        <taxon>Bacteria</taxon>
        <taxon>Bacillati</taxon>
        <taxon>Actinomycetota</taxon>
        <taxon>Actinomycetes</taxon>
        <taxon>Propionibacteriales</taxon>
        <taxon>Propionibacteriaceae</taxon>
        <taxon>Propioniciclava</taxon>
    </lineage>
</organism>
<dbReference type="PANTHER" id="PTHR30327">
    <property type="entry name" value="UNCHARACTERIZED PROTEIN YQGE"/>
    <property type="match status" value="1"/>
</dbReference>
<comment type="similarity">
    <text evidence="1">Belongs to the UPF0301 (AlgH) family.</text>
</comment>
<keyword evidence="3" id="KW-1185">Reference proteome</keyword>
<dbReference type="Proteomes" id="UP000292373">
    <property type="component" value="Unassembled WGS sequence"/>
</dbReference>
<dbReference type="SUPFAM" id="SSF143456">
    <property type="entry name" value="VC0467-like"/>
    <property type="match status" value="1"/>
</dbReference>
<protein>
    <submittedName>
        <fullName evidence="2">YqgE/AlgH family protein</fullName>
    </submittedName>
</protein>